<dbReference type="STRING" id="1122169.Lsha_2140"/>
<evidence type="ECO:0000256" key="1">
    <source>
        <dbReference type="ARBA" id="ARBA00023115"/>
    </source>
</evidence>
<feature type="transmembrane region" description="Helical" evidence="2">
    <location>
        <begin position="240"/>
        <end position="260"/>
    </location>
</feature>
<keyword evidence="2" id="KW-1133">Transmembrane helix</keyword>
<gene>
    <name evidence="3" type="ORF">Lsha_2140</name>
</gene>
<dbReference type="GO" id="GO:0006596">
    <property type="term" value="P:polyamine biosynthetic process"/>
    <property type="evidence" value="ECO:0007669"/>
    <property type="project" value="UniProtKB-KW"/>
</dbReference>
<evidence type="ECO:0000256" key="2">
    <source>
        <dbReference type="SAM" id="Phobius"/>
    </source>
</evidence>
<feature type="transmembrane region" description="Helical" evidence="2">
    <location>
        <begin position="109"/>
        <end position="127"/>
    </location>
</feature>
<keyword evidence="2" id="KW-0812">Transmembrane</keyword>
<dbReference type="PANTHER" id="PTHR43317:SF1">
    <property type="entry name" value="THERMOSPERMINE SYNTHASE ACAULIS5"/>
    <property type="match status" value="1"/>
</dbReference>
<feature type="transmembrane region" description="Helical" evidence="2">
    <location>
        <begin position="399"/>
        <end position="419"/>
    </location>
</feature>
<sequence length="704" mass="79739">MLRFFFPLSLFLSAVLLFSIQPMVAKTLLPVYGGTPAVWTVCMLFFQFVLLVSYGYVWLLSFFDKPMVWRLIHGCVIALSLIAVPLALHPEAMNGSPEWSILYDLIRQLGLPLIVIGASAPLLQFAYSQTKAKGASDPYYLYIASNLGSLISLLAYPWLVERFIGLQKQFSFWSIGYFTYLIVLLILLSGIRYQPLQRPADDKLEWPWRSIFYWIFLGFVPCSLMLGVTLYISTDIAATPLFWVVPLALYLLSFVLTFTSRPFKVTEWLKRNCLFLLVFTLLGFVLGINQVKAWQVILFNLLSFFALALLCHSQLFQSRPKPQLLTLFYFCLALGGVLAGVFNGILAPRWFNQVYEYPLALLLSLLVLPLPNTFKGWWVPVLVLILLSLHYVLPDIQWPLALSPFQIMAIAALAVVVLYHKSKGSLISSLLILFVFIYSPVLQEKSILLQERNFYGVKQVLYKGGTHVFISQSTVHGLQVIDEKKPLNGFRAYYGAIKSVVEAMQGESSSLTVSILGLGTGTMVCQFRETDHLNVIEIDQQVIDLAENPQLFTYLRDCPVPTQLIKDDGRLALNKLPDASQQLIILDAFNSDAIPVHLMTLEAFTMYKKKSAENGVILVNLSNRHLQLLPVLNAVGRSLDMMVFYLVHKGDPKLGQFNSEWALLTMNQPLAMKLMQGTGWRFVADNEQLLWTDDYSNIVPLFKW</sequence>
<feature type="transmembrane region" description="Helical" evidence="2">
    <location>
        <begin position="426"/>
        <end position="442"/>
    </location>
</feature>
<keyword evidence="1" id="KW-0620">Polyamine biosynthesis</keyword>
<dbReference type="eggNOG" id="COG0421">
    <property type="taxonomic scope" value="Bacteria"/>
</dbReference>
<feature type="transmembrane region" description="Helical" evidence="2">
    <location>
        <begin position="272"/>
        <end position="288"/>
    </location>
</feature>
<evidence type="ECO:0000313" key="4">
    <source>
        <dbReference type="Proteomes" id="UP000054600"/>
    </source>
</evidence>
<comment type="caution">
    <text evidence="3">The sequence shown here is derived from an EMBL/GenBank/DDBJ whole genome shotgun (WGS) entry which is preliminary data.</text>
</comment>
<dbReference type="Gene3D" id="3.40.50.150">
    <property type="entry name" value="Vaccinia Virus protein VP39"/>
    <property type="match status" value="1"/>
</dbReference>
<protein>
    <submittedName>
        <fullName evidence="3">Spermidine synthase</fullName>
    </submittedName>
</protein>
<feature type="transmembrane region" description="Helical" evidence="2">
    <location>
        <begin position="37"/>
        <end position="59"/>
    </location>
</feature>
<dbReference type="EMBL" id="LNYW01000059">
    <property type="protein sequence ID" value="KTD57862.1"/>
    <property type="molecule type" value="Genomic_DNA"/>
</dbReference>
<feature type="transmembrane region" description="Helical" evidence="2">
    <location>
        <begin position="211"/>
        <end position="234"/>
    </location>
</feature>
<feature type="transmembrane region" description="Helical" evidence="2">
    <location>
        <begin position="354"/>
        <end position="370"/>
    </location>
</feature>
<feature type="transmembrane region" description="Helical" evidence="2">
    <location>
        <begin position="139"/>
        <end position="159"/>
    </location>
</feature>
<name>A0A0W0YMX3_9GAMM</name>
<dbReference type="OrthoDB" id="9761985at2"/>
<feature type="transmembrane region" description="Helical" evidence="2">
    <location>
        <begin position="71"/>
        <end position="89"/>
    </location>
</feature>
<feature type="transmembrane region" description="Helical" evidence="2">
    <location>
        <begin position="324"/>
        <end position="342"/>
    </location>
</feature>
<proteinExistence type="predicted"/>
<dbReference type="RefSeq" id="WP_018578046.1">
    <property type="nucleotide sequence ID" value="NZ_KB892417.1"/>
</dbReference>
<reference evidence="3 4" key="1">
    <citation type="submission" date="2015-11" db="EMBL/GenBank/DDBJ databases">
        <title>Genomic analysis of 38 Legionella species identifies large and diverse effector repertoires.</title>
        <authorList>
            <person name="Burstein D."/>
            <person name="Amaro F."/>
            <person name="Zusman T."/>
            <person name="Lifshitz Z."/>
            <person name="Cohen O."/>
            <person name="Gilbert J.A."/>
            <person name="Pupko T."/>
            <person name="Shuman H.A."/>
            <person name="Segal G."/>
        </authorList>
    </citation>
    <scope>NUCLEOTIDE SEQUENCE [LARGE SCALE GENOMIC DNA]</scope>
    <source>
        <strain evidence="3 4">ATCC 49655</strain>
    </source>
</reference>
<dbReference type="AlphaFoldDB" id="A0A0W0YMX3"/>
<keyword evidence="2" id="KW-0472">Membrane</keyword>
<dbReference type="PATRIC" id="fig|1122169.6.peg.2456"/>
<dbReference type="PANTHER" id="PTHR43317">
    <property type="entry name" value="THERMOSPERMINE SYNTHASE ACAULIS5"/>
    <property type="match status" value="1"/>
</dbReference>
<organism evidence="3 4">
    <name type="scientific">Legionella shakespearei DSM 23087</name>
    <dbReference type="NCBI Taxonomy" id="1122169"/>
    <lineage>
        <taxon>Bacteria</taxon>
        <taxon>Pseudomonadati</taxon>
        <taxon>Pseudomonadota</taxon>
        <taxon>Gammaproteobacteria</taxon>
        <taxon>Legionellales</taxon>
        <taxon>Legionellaceae</taxon>
        <taxon>Legionella</taxon>
    </lineage>
</organism>
<accession>A0A0W0YMX3</accession>
<evidence type="ECO:0000313" key="3">
    <source>
        <dbReference type="EMBL" id="KTD57862.1"/>
    </source>
</evidence>
<dbReference type="Proteomes" id="UP000054600">
    <property type="component" value="Unassembled WGS sequence"/>
</dbReference>
<feature type="transmembrane region" description="Helical" evidence="2">
    <location>
        <begin position="171"/>
        <end position="191"/>
    </location>
</feature>
<keyword evidence="4" id="KW-1185">Reference proteome</keyword>
<dbReference type="InterPro" id="IPR029063">
    <property type="entry name" value="SAM-dependent_MTases_sf"/>
</dbReference>
<dbReference type="NCBIfam" id="NF037959">
    <property type="entry name" value="MFS_SpdSyn"/>
    <property type="match status" value="1"/>
</dbReference>
<dbReference type="SUPFAM" id="SSF53335">
    <property type="entry name" value="S-adenosyl-L-methionine-dependent methyltransferases"/>
    <property type="match status" value="1"/>
</dbReference>